<dbReference type="PANTHER" id="PTHR31328:SF2">
    <property type="entry name" value="BIOGENESIS OF LYSOSOME-RELATED ORGANELLES COMPLEX 1 SUBUNIT 6"/>
    <property type="match status" value="1"/>
</dbReference>
<proteinExistence type="predicted"/>
<gene>
    <name evidence="2" type="ORF">TDIB3V08_LOCUS12128</name>
</gene>
<feature type="compositionally biased region" description="Polar residues" evidence="1">
    <location>
        <begin position="155"/>
        <end position="165"/>
    </location>
</feature>
<feature type="region of interest" description="Disordered" evidence="1">
    <location>
        <begin position="137"/>
        <end position="165"/>
    </location>
</feature>
<evidence type="ECO:0000256" key="1">
    <source>
        <dbReference type="SAM" id="MobiDB-lite"/>
    </source>
</evidence>
<evidence type="ECO:0000313" key="2">
    <source>
        <dbReference type="EMBL" id="CAD7205979.1"/>
    </source>
</evidence>
<name>A0A7R8ZHS5_TIMDO</name>
<dbReference type="Pfam" id="PF14712">
    <property type="entry name" value="Snapin_Pallidin"/>
    <property type="match status" value="1"/>
</dbReference>
<dbReference type="AlphaFoldDB" id="A0A7R8ZHS5"/>
<dbReference type="GO" id="GO:0031083">
    <property type="term" value="C:BLOC-1 complex"/>
    <property type="evidence" value="ECO:0007669"/>
    <property type="project" value="TreeGrafter"/>
</dbReference>
<dbReference type="EMBL" id="OA577996">
    <property type="protein sequence ID" value="CAD7205979.1"/>
    <property type="molecule type" value="Genomic_DNA"/>
</dbReference>
<dbReference type="GO" id="GO:0030133">
    <property type="term" value="C:transport vesicle"/>
    <property type="evidence" value="ECO:0007669"/>
    <property type="project" value="TreeGrafter"/>
</dbReference>
<dbReference type="PANTHER" id="PTHR31328">
    <property type="entry name" value="BIOGENESIS OF LYSOSOME-RELATED ORGANELLES COMPLEX 1 SUBUNIT 6"/>
    <property type="match status" value="1"/>
</dbReference>
<protein>
    <submittedName>
        <fullName evidence="2">Uncharacterized protein</fullName>
    </submittedName>
</protein>
<accession>A0A7R8ZHS5</accession>
<organism evidence="2">
    <name type="scientific">Timema douglasi</name>
    <name type="common">Walking stick</name>
    <dbReference type="NCBI Taxonomy" id="61478"/>
    <lineage>
        <taxon>Eukaryota</taxon>
        <taxon>Metazoa</taxon>
        <taxon>Ecdysozoa</taxon>
        <taxon>Arthropoda</taxon>
        <taxon>Hexapoda</taxon>
        <taxon>Insecta</taxon>
        <taxon>Pterygota</taxon>
        <taxon>Neoptera</taxon>
        <taxon>Polyneoptera</taxon>
        <taxon>Phasmatodea</taxon>
        <taxon>Timematodea</taxon>
        <taxon>Timematoidea</taxon>
        <taxon>Timematidae</taxon>
        <taxon>Timema</taxon>
    </lineage>
</organism>
<feature type="compositionally biased region" description="Basic and acidic residues" evidence="1">
    <location>
        <begin position="137"/>
        <end position="146"/>
    </location>
</feature>
<sequence>MDNGEQRSIPEGFGFSAKYKISESRDVTPVSKEEIDKLAATWLSALQPTLVGVQHKIVQLIDKQSAIVDDLEKQNNLLTRVTDDVSLQGLCEQLSTLDERLVKIMREMTVINARAKILTRDAMELQQVRRREALLRESKKERELQREQGLIAKPTSPTSLSTKDN</sequence>
<dbReference type="InterPro" id="IPR028119">
    <property type="entry name" value="Snapin/Pallidin/Snn1"/>
</dbReference>
<reference evidence="2" key="1">
    <citation type="submission" date="2020-11" db="EMBL/GenBank/DDBJ databases">
        <authorList>
            <person name="Tran Van P."/>
        </authorList>
    </citation>
    <scope>NUCLEOTIDE SEQUENCE</scope>
</reference>